<proteinExistence type="predicted"/>
<feature type="region of interest" description="Disordered" evidence="1">
    <location>
        <begin position="1"/>
        <end position="26"/>
    </location>
</feature>
<accession>A0A6A4RXN9</accession>
<evidence type="ECO:0000313" key="2">
    <source>
        <dbReference type="EMBL" id="KAF0025247.1"/>
    </source>
</evidence>
<name>A0A6A4RXN9_SCOMX</name>
<comment type="caution">
    <text evidence="2">The sequence shown here is derived from an EMBL/GenBank/DDBJ whole genome shotgun (WGS) entry which is preliminary data.</text>
</comment>
<gene>
    <name evidence="2" type="ORF">F2P81_022128</name>
</gene>
<feature type="compositionally biased region" description="Low complexity" evidence="1">
    <location>
        <begin position="14"/>
        <end position="25"/>
    </location>
</feature>
<sequence length="166" mass="18746">MQRFSEDNFGPCGSKVSTSVSLSSSDDTRAAKAMTRHTFRLLGLVSAAAVGLDVSSSLSRLSLPDGPTDRSRTNSLHQHHPPLFTHHHQTLCMSWTRFLDNGQSDKCDWLLQAMQDSKPCTWETKREEAQTSVWQATKDNRRFGEGGFDAKEKFEKDRVQLEMTVR</sequence>
<dbReference type="EMBL" id="VEVO01000020">
    <property type="protein sequence ID" value="KAF0025247.1"/>
    <property type="molecule type" value="Genomic_DNA"/>
</dbReference>
<organism evidence="2 3">
    <name type="scientific">Scophthalmus maximus</name>
    <name type="common">Turbot</name>
    <name type="synonym">Psetta maxima</name>
    <dbReference type="NCBI Taxonomy" id="52904"/>
    <lineage>
        <taxon>Eukaryota</taxon>
        <taxon>Metazoa</taxon>
        <taxon>Chordata</taxon>
        <taxon>Craniata</taxon>
        <taxon>Vertebrata</taxon>
        <taxon>Euteleostomi</taxon>
        <taxon>Actinopterygii</taxon>
        <taxon>Neopterygii</taxon>
        <taxon>Teleostei</taxon>
        <taxon>Neoteleostei</taxon>
        <taxon>Acanthomorphata</taxon>
        <taxon>Carangaria</taxon>
        <taxon>Pleuronectiformes</taxon>
        <taxon>Pleuronectoidei</taxon>
        <taxon>Scophthalmidae</taxon>
        <taxon>Scophthalmus</taxon>
    </lineage>
</organism>
<protein>
    <submittedName>
        <fullName evidence="2">Uncharacterized protein</fullName>
    </submittedName>
</protein>
<evidence type="ECO:0000313" key="3">
    <source>
        <dbReference type="Proteomes" id="UP000438429"/>
    </source>
</evidence>
<evidence type="ECO:0000256" key="1">
    <source>
        <dbReference type="SAM" id="MobiDB-lite"/>
    </source>
</evidence>
<dbReference type="AlphaFoldDB" id="A0A6A4RXN9"/>
<dbReference type="Proteomes" id="UP000438429">
    <property type="component" value="Unassembled WGS sequence"/>
</dbReference>
<reference evidence="2 3" key="1">
    <citation type="submission" date="2019-06" db="EMBL/GenBank/DDBJ databases">
        <title>Draft genomes of female and male turbot (Scophthalmus maximus).</title>
        <authorList>
            <person name="Xu H."/>
            <person name="Xu X.-W."/>
            <person name="Shao C."/>
            <person name="Chen S."/>
        </authorList>
    </citation>
    <scope>NUCLEOTIDE SEQUENCE [LARGE SCALE GENOMIC DNA]</scope>
    <source>
        <strain evidence="2">Ysfricsl-2016a</strain>
        <tissue evidence="2">Blood</tissue>
    </source>
</reference>